<dbReference type="GO" id="GO:0000731">
    <property type="term" value="P:DNA synthesis involved in DNA repair"/>
    <property type="evidence" value="ECO:0007669"/>
    <property type="project" value="TreeGrafter"/>
</dbReference>
<dbReference type="GO" id="GO:0006302">
    <property type="term" value="P:double-strand break repair"/>
    <property type="evidence" value="ECO:0007669"/>
    <property type="project" value="InterPro"/>
</dbReference>
<dbReference type="Pfam" id="PF13304">
    <property type="entry name" value="AAA_21"/>
    <property type="match status" value="1"/>
</dbReference>
<dbReference type="EMBL" id="QJPH01000230">
    <property type="protein sequence ID" value="PZN82192.1"/>
    <property type="molecule type" value="Genomic_DNA"/>
</dbReference>
<comment type="caution">
    <text evidence="2">The sequence shown here is derived from an EMBL/GenBank/DDBJ whole genome shotgun (WGS) entry which is preliminary data.</text>
</comment>
<protein>
    <recommendedName>
        <fullName evidence="1">AAA+ ATPase domain-containing protein</fullName>
    </recommendedName>
</protein>
<feature type="domain" description="AAA+ ATPase" evidence="1">
    <location>
        <begin position="22"/>
        <end position="372"/>
    </location>
</feature>
<dbReference type="GO" id="GO:0016887">
    <property type="term" value="F:ATP hydrolysis activity"/>
    <property type="evidence" value="ECO:0007669"/>
    <property type="project" value="InterPro"/>
</dbReference>
<gene>
    <name evidence="2" type="ORF">DM484_06860</name>
</gene>
<sequence>MKLKQVTLETFRAIGRLELPLHPQLTVFVGENGAGKTSVLDGIVAGLEPIISYYPNVQHKSFFKPSDIRQVWLDGPAPFPLFALPKNPRGMGQSAAYCRIQLETTTGLVWDKTHLRDNTGTTKRAMPAEIGVTQLKEFIEPIIADWQQGGAKSLPIFIKYGVNRTVSEETEIQKDIKNLDIPDSPFAALSDAINGSISFSEAVKWFIDMENIEYRLKAGKQNWNFKFPFLQAIRNAIEGTLPNCTNFRTDYKHPHGLGEPYSFIVDYEAIPGQTEQLFLNQLSGGYKIMLALVMDIARRLGQANLFIDNPCDAEAIVLIDEVELHLHPRWQQHVLVDLIRVFPNVQFIVTTHSAPVLTTVRPENIVILRREDEGIAAYSAQSSYGADTNRVLSEILGVDPRPPTEYNEFTRILAEYWRLIEEDKGESDEAQAKRERLEALSAADPDLLYADMDIRRRRAIRQKRGAA</sequence>
<dbReference type="Proteomes" id="UP000249396">
    <property type="component" value="Unassembled WGS sequence"/>
</dbReference>
<evidence type="ECO:0000313" key="2">
    <source>
        <dbReference type="EMBL" id="PZN82192.1"/>
    </source>
</evidence>
<accession>A0A2W4REC0</accession>
<evidence type="ECO:0000259" key="1">
    <source>
        <dbReference type="SMART" id="SM00382"/>
    </source>
</evidence>
<dbReference type="GO" id="GO:0005524">
    <property type="term" value="F:ATP binding"/>
    <property type="evidence" value="ECO:0007669"/>
    <property type="project" value="InterPro"/>
</dbReference>
<dbReference type="Gene3D" id="3.40.50.300">
    <property type="entry name" value="P-loop containing nucleotide triphosphate hydrolases"/>
    <property type="match status" value="2"/>
</dbReference>
<proteinExistence type="predicted"/>
<evidence type="ECO:0000313" key="3">
    <source>
        <dbReference type="Proteomes" id="UP000249396"/>
    </source>
</evidence>
<dbReference type="InterPro" id="IPR038729">
    <property type="entry name" value="Rad50/SbcC_AAA"/>
</dbReference>
<organism evidence="2 3">
    <name type="scientific">Candidatus Methylumidiphilus alinenensis</name>
    <dbReference type="NCBI Taxonomy" id="2202197"/>
    <lineage>
        <taxon>Bacteria</taxon>
        <taxon>Pseudomonadati</taxon>
        <taxon>Pseudomonadota</taxon>
        <taxon>Gammaproteobacteria</taxon>
        <taxon>Methylococcales</taxon>
        <taxon>Candidatus Methylumidiphilus</taxon>
    </lineage>
</organism>
<dbReference type="Pfam" id="PF13476">
    <property type="entry name" value="AAA_23"/>
    <property type="match status" value="1"/>
</dbReference>
<dbReference type="PANTHER" id="PTHR32182">
    <property type="entry name" value="DNA REPLICATION AND REPAIR PROTEIN RECF"/>
    <property type="match status" value="1"/>
</dbReference>
<dbReference type="InterPro" id="IPR027417">
    <property type="entry name" value="P-loop_NTPase"/>
</dbReference>
<dbReference type="PANTHER" id="PTHR32182:SF23">
    <property type="entry name" value="ATP BINDING PROTEIN"/>
    <property type="match status" value="1"/>
</dbReference>
<dbReference type="SUPFAM" id="SSF52540">
    <property type="entry name" value="P-loop containing nucleoside triphosphate hydrolases"/>
    <property type="match status" value="1"/>
</dbReference>
<dbReference type="InterPro" id="IPR003959">
    <property type="entry name" value="ATPase_AAA_core"/>
</dbReference>
<dbReference type="SMART" id="SM00382">
    <property type="entry name" value="AAA"/>
    <property type="match status" value="1"/>
</dbReference>
<reference evidence="2 3" key="1">
    <citation type="journal article" date="2018" name="Aquat. Microb. Ecol.">
        <title>Gammaproteobacterial methanotrophs dominate.</title>
        <authorList>
            <person name="Rissanen A.J."/>
            <person name="Saarenheimo J."/>
            <person name="Tiirola M."/>
            <person name="Peura S."/>
            <person name="Aalto S.L."/>
            <person name="Karvinen A."/>
            <person name="Nykanen H."/>
        </authorList>
    </citation>
    <scope>NUCLEOTIDE SEQUENCE [LARGE SCALE GENOMIC DNA]</scope>
    <source>
        <strain evidence="2">AMbin10</strain>
    </source>
</reference>
<dbReference type="AlphaFoldDB" id="A0A2W4REC0"/>
<dbReference type="InterPro" id="IPR003593">
    <property type="entry name" value="AAA+_ATPase"/>
</dbReference>
<name>A0A2W4REC0_9GAMM</name>